<organism evidence="2">
    <name type="scientific">Phytophthora nicotianae</name>
    <name type="common">Potato buckeye rot agent</name>
    <name type="synonym">Phytophthora parasitica</name>
    <dbReference type="NCBI Taxonomy" id="4792"/>
    <lineage>
        <taxon>Eukaryota</taxon>
        <taxon>Sar</taxon>
        <taxon>Stramenopiles</taxon>
        <taxon>Oomycota</taxon>
        <taxon>Peronosporomycetes</taxon>
        <taxon>Peronosporales</taxon>
        <taxon>Peronosporaceae</taxon>
        <taxon>Phytophthora</taxon>
    </lineage>
</organism>
<feature type="compositionally biased region" description="Low complexity" evidence="1">
    <location>
        <begin position="10"/>
        <end position="20"/>
    </location>
</feature>
<dbReference type="Proteomes" id="UP000053236">
    <property type="component" value="Unassembled WGS sequence"/>
</dbReference>
<feature type="region of interest" description="Disordered" evidence="1">
    <location>
        <begin position="39"/>
        <end position="109"/>
    </location>
</feature>
<evidence type="ECO:0000313" key="2">
    <source>
        <dbReference type="EMBL" id="ETK93123.1"/>
    </source>
</evidence>
<dbReference type="AlphaFoldDB" id="W2HCZ3"/>
<accession>W2HCZ3</accession>
<feature type="region of interest" description="Disordered" evidence="1">
    <location>
        <begin position="1"/>
        <end position="20"/>
    </location>
</feature>
<evidence type="ECO:0000313" key="3">
    <source>
        <dbReference type="EMBL" id="ETL46546.1"/>
    </source>
</evidence>
<evidence type="ECO:0000256" key="1">
    <source>
        <dbReference type="SAM" id="MobiDB-lite"/>
    </source>
</evidence>
<feature type="compositionally biased region" description="Basic and acidic residues" evidence="1">
    <location>
        <begin position="73"/>
        <end position="98"/>
    </location>
</feature>
<proteinExistence type="predicted"/>
<reference evidence="2" key="1">
    <citation type="submission" date="2013-11" db="EMBL/GenBank/DDBJ databases">
        <title>The Genome Sequence of Phytophthora parasitica CJ02B3.</title>
        <authorList>
            <consortium name="The Broad Institute Genomics Platform"/>
            <person name="Russ C."/>
            <person name="Tyler B."/>
            <person name="Panabieres F."/>
            <person name="Shan W."/>
            <person name="Tripathy S."/>
            <person name="Grunwald N."/>
            <person name="Machado M."/>
            <person name="Johnson C.S."/>
            <person name="Arredondo F."/>
            <person name="Hong C."/>
            <person name="Coffey M."/>
            <person name="Young S.K."/>
            <person name="Zeng Q."/>
            <person name="Gargeya S."/>
            <person name="Fitzgerald M."/>
            <person name="Abouelleil A."/>
            <person name="Alvarado L."/>
            <person name="Chapman S.B."/>
            <person name="Gainer-Dewar J."/>
            <person name="Goldberg J."/>
            <person name="Griggs A."/>
            <person name="Gujja S."/>
            <person name="Hansen M."/>
            <person name="Howarth C."/>
            <person name="Imamovic A."/>
            <person name="Ireland A."/>
            <person name="Larimer J."/>
            <person name="McCowan C."/>
            <person name="Murphy C."/>
            <person name="Pearson M."/>
            <person name="Poon T.W."/>
            <person name="Priest M."/>
            <person name="Roberts A."/>
            <person name="Saif S."/>
            <person name="Shea T."/>
            <person name="Sykes S."/>
            <person name="Wortman J."/>
            <person name="Nusbaum C."/>
            <person name="Birren B."/>
        </authorList>
    </citation>
    <scope>NUCLEOTIDE SEQUENCE [LARGE SCALE GENOMIC DNA]</scope>
    <source>
        <strain evidence="2">CJ02B3</strain>
    </source>
</reference>
<reference evidence="3 4" key="2">
    <citation type="submission" date="2013-11" db="EMBL/GenBank/DDBJ databases">
        <title>The Genome Sequence of Phytophthora parasitica CJ05E6.</title>
        <authorList>
            <consortium name="The Broad Institute Genomics Platform"/>
            <person name="Russ C."/>
            <person name="Tyler B."/>
            <person name="Panabieres F."/>
            <person name="Shan W."/>
            <person name="Tripathy S."/>
            <person name="Grunwald N."/>
            <person name="Machado M."/>
            <person name="Johnson C.S."/>
            <person name="Arredondo F."/>
            <person name="Hong C."/>
            <person name="Coffey M."/>
            <person name="Young S.K."/>
            <person name="Zeng Q."/>
            <person name="Gargeya S."/>
            <person name="Fitzgerald M."/>
            <person name="Abouelleil A."/>
            <person name="Alvarado L."/>
            <person name="Chapman S.B."/>
            <person name="Gainer-Dewar J."/>
            <person name="Goldberg J."/>
            <person name="Griggs A."/>
            <person name="Gujja S."/>
            <person name="Hansen M."/>
            <person name="Howarth C."/>
            <person name="Imamovic A."/>
            <person name="Ireland A."/>
            <person name="Larimer J."/>
            <person name="McCowan C."/>
            <person name="Murphy C."/>
            <person name="Pearson M."/>
            <person name="Poon T.W."/>
            <person name="Priest M."/>
            <person name="Roberts A."/>
            <person name="Saif S."/>
            <person name="Shea T."/>
            <person name="Sykes S."/>
            <person name="Wortman J."/>
            <person name="Nusbaum C."/>
            <person name="Birren B."/>
        </authorList>
    </citation>
    <scope>NUCLEOTIDE SEQUENCE [LARGE SCALE GENOMIC DNA]</scope>
    <source>
        <strain evidence="3 4">CJ05E6</strain>
    </source>
</reference>
<gene>
    <name evidence="2" type="ORF">L915_03638</name>
    <name evidence="3" type="ORF">L916_03578</name>
</gene>
<protein>
    <submittedName>
        <fullName evidence="2">Uncharacterized protein</fullName>
    </submittedName>
</protein>
<dbReference type="Proteomes" id="UP000053864">
    <property type="component" value="Unassembled WGS sequence"/>
</dbReference>
<sequence>MPANCRHSRITTPPTTITTQPLLTKNPLRTIDVLVNLRAGRSQRSNRPGGGVGHHHEGIPPHGSVNDGGNGDKQFRPPTECRRENPDPAHREVTEKRVTSLTMTFCPRS</sequence>
<name>W2HCZ3_PHYNI</name>
<dbReference type="EMBL" id="KI684997">
    <property type="protein sequence ID" value="ETK93123.1"/>
    <property type="molecule type" value="Genomic_DNA"/>
</dbReference>
<dbReference type="EMBL" id="KI671513">
    <property type="protein sequence ID" value="ETL46546.1"/>
    <property type="molecule type" value="Genomic_DNA"/>
</dbReference>
<evidence type="ECO:0000313" key="4">
    <source>
        <dbReference type="Proteomes" id="UP000053864"/>
    </source>
</evidence>